<dbReference type="EMBL" id="KQ982510">
    <property type="protein sequence ID" value="KYQ55619.1"/>
    <property type="molecule type" value="Genomic_DNA"/>
</dbReference>
<sequence length="109" mass="11594">MAERKSDLGARFVTTGPEIYVLVKLPSPAGPPGTTEGRRKGGGGGGGETTRSCTHGGEHHLTEASDECRAAPLASVYLCTCTHAAFFFPRLCVNAVFFSLCTRRQVYDS</sequence>
<organism evidence="2 3">
    <name type="scientific">Mycetomoellerius zeteki</name>
    <dbReference type="NCBI Taxonomy" id="64791"/>
    <lineage>
        <taxon>Eukaryota</taxon>
        <taxon>Metazoa</taxon>
        <taxon>Ecdysozoa</taxon>
        <taxon>Arthropoda</taxon>
        <taxon>Hexapoda</taxon>
        <taxon>Insecta</taxon>
        <taxon>Pterygota</taxon>
        <taxon>Neoptera</taxon>
        <taxon>Endopterygota</taxon>
        <taxon>Hymenoptera</taxon>
        <taxon>Apocrita</taxon>
        <taxon>Aculeata</taxon>
        <taxon>Formicoidea</taxon>
        <taxon>Formicidae</taxon>
        <taxon>Myrmicinae</taxon>
        <taxon>Mycetomoellerius</taxon>
    </lineage>
</organism>
<feature type="region of interest" description="Disordered" evidence="1">
    <location>
        <begin position="24"/>
        <end position="58"/>
    </location>
</feature>
<protein>
    <submittedName>
        <fullName evidence="2">Uncharacterized protein</fullName>
    </submittedName>
</protein>
<evidence type="ECO:0000313" key="2">
    <source>
        <dbReference type="EMBL" id="KYQ55619.1"/>
    </source>
</evidence>
<dbReference type="Proteomes" id="UP000075809">
    <property type="component" value="Unassembled WGS sequence"/>
</dbReference>
<reference evidence="2 3" key="1">
    <citation type="submission" date="2015-09" db="EMBL/GenBank/DDBJ databases">
        <title>Trachymyrmex zeteki WGS genome.</title>
        <authorList>
            <person name="Nygaard S."/>
            <person name="Hu H."/>
            <person name="Boomsma J."/>
            <person name="Zhang G."/>
        </authorList>
    </citation>
    <scope>NUCLEOTIDE SEQUENCE [LARGE SCALE GENOMIC DNA]</scope>
    <source>
        <strain evidence="2">Tzet28-1</strain>
        <tissue evidence="2">Whole body</tissue>
    </source>
</reference>
<dbReference type="AlphaFoldDB" id="A0A151X5P6"/>
<gene>
    <name evidence="2" type="ORF">ALC60_05463</name>
</gene>
<keyword evidence="3" id="KW-1185">Reference proteome</keyword>
<accession>A0A151X5P6</accession>
<proteinExistence type="predicted"/>
<name>A0A151X5P6_9HYME</name>
<evidence type="ECO:0000313" key="3">
    <source>
        <dbReference type="Proteomes" id="UP000075809"/>
    </source>
</evidence>
<evidence type="ECO:0000256" key="1">
    <source>
        <dbReference type="SAM" id="MobiDB-lite"/>
    </source>
</evidence>